<evidence type="ECO:0000256" key="1">
    <source>
        <dbReference type="SAM" id="MobiDB-lite"/>
    </source>
</evidence>
<accession>A0A1L7WTV5</accession>
<dbReference type="EMBL" id="FJOG01000007">
    <property type="protein sequence ID" value="CZR56196.1"/>
    <property type="molecule type" value="Genomic_DNA"/>
</dbReference>
<name>A0A1L7WTV5_9HELO</name>
<feature type="compositionally biased region" description="Polar residues" evidence="1">
    <location>
        <begin position="76"/>
        <end position="86"/>
    </location>
</feature>
<keyword evidence="3" id="KW-1185">Reference proteome</keyword>
<dbReference type="OrthoDB" id="3563271at2759"/>
<reference evidence="2 3" key="1">
    <citation type="submission" date="2016-03" db="EMBL/GenBank/DDBJ databases">
        <authorList>
            <person name="Ploux O."/>
        </authorList>
    </citation>
    <scope>NUCLEOTIDE SEQUENCE [LARGE SCALE GENOMIC DNA]</scope>
    <source>
        <strain evidence="2 3">UAMH 11012</strain>
    </source>
</reference>
<organism evidence="2 3">
    <name type="scientific">Phialocephala subalpina</name>
    <dbReference type="NCBI Taxonomy" id="576137"/>
    <lineage>
        <taxon>Eukaryota</taxon>
        <taxon>Fungi</taxon>
        <taxon>Dikarya</taxon>
        <taxon>Ascomycota</taxon>
        <taxon>Pezizomycotina</taxon>
        <taxon>Leotiomycetes</taxon>
        <taxon>Helotiales</taxon>
        <taxon>Mollisiaceae</taxon>
        <taxon>Phialocephala</taxon>
        <taxon>Phialocephala fortinii species complex</taxon>
    </lineage>
</organism>
<evidence type="ECO:0000313" key="2">
    <source>
        <dbReference type="EMBL" id="CZR56196.1"/>
    </source>
</evidence>
<feature type="compositionally biased region" description="Basic and acidic residues" evidence="1">
    <location>
        <begin position="88"/>
        <end position="102"/>
    </location>
</feature>
<protein>
    <submittedName>
        <fullName evidence="2">Uncharacterized protein</fullName>
    </submittedName>
</protein>
<feature type="compositionally biased region" description="Basic and acidic residues" evidence="1">
    <location>
        <begin position="112"/>
        <end position="123"/>
    </location>
</feature>
<proteinExistence type="predicted"/>
<feature type="region of interest" description="Disordered" evidence="1">
    <location>
        <begin position="22"/>
        <end position="123"/>
    </location>
</feature>
<gene>
    <name evidence="2" type="ORF">PAC_06084</name>
</gene>
<dbReference type="AlphaFoldDB" id="A0A1L7WTV5"/>
<feature type="compositionally biased region" description="Polar residues" evidence="1">
    <location>
        <begin position="41"/>
        <end position="54"/>
    </location>
</feature>
<sequence length="123" mass="14635">MSYATTTGYTYTSQKPIIDYSRSSSIESRDSYRSSSETFDNRSPTYYTSTSTMANGDYKKDRSEKRRVPDNARHYMTTTTSTNGNKIHNHEARRYDAQEPRSSEAYQYQNQQRREDREYYPRR</sequence>
<dbReference type="Proteomes" id="UP000184330">
    <property type="component" value="Unassembled WGS sequence"/>
</dbReference>
<evidence type="ECO:0000313" key="3">
    <source>
        <dbReference type="Proteomes" id="UP000184330"/>
    </source>
</evidence>
<feature type="compositionally biased region" description="Basic and acidic residues" evidence="1">
    <location>
        <begin position="57"/>
        <end position="73"/>
    </location>
</feature>